<protein>
    <submittedName>
        <fullName evidence="4">ABC transporter ATP-binding protein</fullName>
    </submittedName>
</protein>
<dbReference type="PROSITE" id="PS50893">
    <property type="entry name" value="ABC_TRANSPORTER_2"/>
    <property type="match status" value="1"/>
</dbReference>
<keyword evidence="5" id="KW-1185">Reference proteome</keyword>
<sequence length="296" mass="33935">MDSILTLNKLKIEKSNKVILDIDQEIIILPKDKVAVLGENGAGKTTLINAILGEINFEGKIVKNFDKLSCGIVFQENSYNDLLKVNELIKLVLSLKKEELSHFLENCELEDLKKKYIKDLSGGERQRLTLSLVLESNKSIYFFDELTSGLDYKKRLSLLAMMKRKVINQTVINVTHYFDEIENWATKILMLKQGQLIFFGSVVDFFSKFTHYSIVKIDYNDFSKLKETTIKNVDHTDTGDGEAFICSSPELQIDMEKAFEENSINYTVIKQSIYTTYLVAFSMTETTSKLITEVRK</sequence>
<dbReference type="PROSITE" id="PS00211">
    <property type="entry name" value="ABC_TRANSPORTER_1"/>
    <property type="match status" value="1"/>
</dbReference>
<proteinExistence type="predicted"/>
<dbReference type="InterPro" id="IPR003593">
    <property type="entry name" value="AAA+_ATPase"/>
</dbReference>
<dbReference type="PANTHER" id="PTHR43582">
    <property type="entry name" value="LINEARMYCIN RESISTANCE ATP-BINDING PROTEIN LNRL"/>
    <property type="match status" value="1"/>
</dbReference>
<dbReference type="PANTHER" id="PTHR43582:SF2">
    <property type="entry name" value="LINEARMYCIN RESISTANCE ATP-BINDING PROTEIN LNRL"/>
    <property type="match status" value="1"/>
</dbReference>
<evidence type="ECO:0000256" key="1">
    <source>
        <dbReference type="ARBA" id="ARBA00022741"/>
    </source>
</evidence>
<dbReference type="AlphaFoldDB" id="A0A1E5H0E2"/>
<gene>
    <name evidence="4" type="ORF">BCR25_16635</name>
</gene>
<dbReference type="OrthoDB" id="9804819at2"/>
<dbReference type="PATRIC" id="fig|332950.4.peg.2173"/>
<name>A0A1E5H0E2_9ENTE</name>
<dbReference type="InterPro" id="IPR003439">
    <property type="entry name" value="ABC_transporter-like_ATP-bd"/>
</dbReference>
<dbReference type="InterPro" id="IPR027417">
    <property type="entry name" value="P-loop_NTPase"/>
</dbReference>
<dbReference type="SUPFAM" id="SSF52540">
    <property type="entry name" value="P-loop containing nucleoside triphosphate hydrolases"/>
    <property type="match status" value="1"/>
</dbReference>
<dbReference type="Proteomes" id="UP000095094">
    <property type="component" value="Unassembled WGS sequence"/>
</dbReference>
<evidence type="ECO:0000313" key="5">
    <source>
        <dbReference type="Proteomes" id="UP000095094"/>
    </source>
</evidence>
<dbReference type="GO" id="GO:0005524">
    <property type="term" value="F:ATP binding"/>
    <property type="evidence" value="ECO:0007669"/>
    <property type="project" value="UniProtKB-KW"/>
</dbReference>
<organism evidence="4 5">
    <name type="scientific">Enterococcus termitis</name>
    <dbReference type="NCBI Taxonomy" id="332950"/>
    <lineage>
        <taxon>Bacteria</taxon>
        <taxon>Bacillati</taxon>
        <taxon>Bacillota</taxon>
        <taxon>Bacilli</taxon>
        <taxon>Lactobacillales</taxon>
        <taxon>Enterococcaceae</taxon>
        <taxon>Enterococcus</taxon>
    </lineage>
</organism>
<dbReference type="Pfam" id="PF00005">
    <property type="entry name" value="ABC_tran"/>
    <property type="match status" value="1"/>
</dbReference>
<evidence type="ECO:0000313" key="4">
    <source>
        <dbReference type="EMBL" id="OEG18447.1"/>
    </source>
</evidence>
<dbReference type="InterPro" id="IPR017871">
    <property type="entry name" value="ABC_transporter-like_CS"/>
</dbReference>
<comment type="caution">
    <text evidence="4">The sequence shown here is derived from an EMBL/GenBank/DDBJ whole genome shotgun (WGS) entry which is preliminary data.</text>
</comment>
<keyword evidence="1" id="KW-0547">Nucleotide-binding</keyword>
<dbReference type="EMBL" id="MIJY01000006">
    <property type="protein sequence ID" value="OEG18447.1"/>
    <property type="molecule type" value="Genomic_DNA"/>
</dbReference>
<dbReference type="RefSeq" id="WP_069662666.1">
    <property type="nucleotide sequence ID" value="NZ_JBHUJJ010000001.1"/>
</dbReference>
<feature type="domain" description="ABC transporter" evidence="3">
    <location>
        <begin position="4"/>
        <end position="218"/>
    </location>
</feature>
<keyword evidence="2 4" id="KW-0067">ATP-binding</keyword>
<dbReference type="Gene3D" id="3.40.50.300">
    <property type="entry name" value="P-loop containing nucleotide triphosphate hydrolases"/>
    <property type="match status" value="1"/>
</dbReference>
<evidence type="ECO:0000256" key="2">
    <source>
        <dbReference type="ARBA" id="ARBA00022840"/>
    </source>
</evidence>
<evidence type="ECO:0000259" key="3">
    <source>
        <dbReference type="PROSITE" id="PS50893"/>
    </source>
</evidence>
<reference evidence="5" key="1">
    <citation type="submission" date="2016-09" db="EMBL/GenBank/DDBJ databases">
        <authorList>
            <person name="Gulvik C.A."/>
        </authorList>
    </citation>
    <scope>NUCLEOTIDE SEQUENCE [LARGE SCALE GENOMIC DNA]</scope>
    <source>
        <strain evidence="5">LMG 8895</strain>
    </source>
</reference>
<dbReference type="SMART" id="SM00382">
    <property type="entry name" value="AAA"/>
    <property type="match status" value="1"/>
</dbReference>
<dbReference type="GO" id="GO:0016887">
    <property type="term" value="F:ATP hydrolysis activity"/>
    <property type="evidence" value="ECO:0007669"/>
    <property type="project" value="InterPro"/>
</dbReference>
<accession>A0A1E5H0E2</accession>